<dbReference type="Gene3D" id="1.25.40.10">
    <property type="entry name" value="Tetratricopeptide repeat domain"/>
    <property type="match status" value="1"/>
</dbReference>
<protein>
    <submittedName>
        <fullName evidence="6">Membrane protein</fullName>
    </submittedName>
</protein>
<evidence type="ECO:0000256" key="2">
    <source>
        <dbReference type="ARBA" id="ARBA00023136"/>
    </source>
</evidence>
<dbReference type="eggNOG" id="COG2885">
    <property type="taxonomic scope" value="Bacteria"/>
</dbReference>
<dbReference type="InterPro" id="IPR011042">
    <property type="entry name" value="6-blade_b-propeller_TolB-like"/>
</dbReference>
<dbReference type="RefSeq" id="WP_034245442.1">
    <property type="nucleotide sequence ID" value="NZ_AQRA01000009.1"/>
</dbReference>
<dbReference type="AlphaFoldDB" id="A0A023BPU6"/>
<dbReference type="Proteomes" id="UP000023541">
    <property type="component" value="Unassembled WGS sequence"/>
</dbReference>
<dbReference type="EMBL" id="AQRA01000009">
    <property type="protein sequence ID" value="EZH72067.1"/>
    <property type="molecule type" value="Genomic_DNA"/>
</dbReference>
<dbReference type="CDD" id="cd07185">
    <property type="entry name" value="OmpA_C-like"/>
    <property type="match status" value="1"/>
</dbReference>
<dbReference type="GO" id="GO:0009279">
    <property type="term" value="C:cell outer membrane"/>
    <property type="evidence" value="ECO:0007669"/>
    <property type="project" value="UniProtKB-SubCell"/>
</dbReference>
<evidence type="ECO:0000313" key="6">
    <source>
        <dbReference type="EMBL" id="EZH72067.1"/>
    </source>
</evidence>
<name>A0A023BPU6_9FLAO</name>
<dbReference type="InterPro" id="IPR011659">
    <property type="entry name" value="WD40"/>
</dbReference>
<evidence type="ECO:0000313" key="7">
    <source>
        <dbReference type="Proteomes" id="UP000023541"/>
    </source>
</evidence>
<evidence type="ECO:0000256" key="4">
    <source>
        <dbReference type="PROSITE-ProRule" id="PRU00473"/>
    </source>
</evidence>
<dbReference type="InterPro" id="IPR008969">
    <property type="entry name" value="CarboxyPept-like_regulatory"/>
</dbReference>
<dbReference type="SUPFAM" id="SSF48452">
    <property type="entry name" value="TPR-like"/>
    <property type="match status" value="1"/>
</dbReference>
<dbReference type="InterPro" id="IPR011990">
    <property type="entry name" value="TPR-like_helical_dom_sf"/>
</dbReference>
<dbReference type="Pfam" id="PF13620">
    <property type="entry name" value="CarboxypepD_reg"/>
    <property type="match status" value="1"/>
</dbReference>
<evidence type="ECO:0000256" key="1">
    <source>
        <dbReference type="ARBA" id="ARBA00004442"/>
    </source>
</evidence>
<dbReference type="InterPro" id="IPR006665">
    <property type="entry name" value="OmpA-like"/>
</dbReference>
<proteinExistence type="predicted"/>
<reference evidence="6 7" key="1">
    <citation type="submission" date="2014-04" db="EMBL/GenBank/DDBJ databases">
        <title>Aquimarina sp. 22II-S11-z7 Genome Sequencing.</title>
        <authorList>
            <person name="Lai Q."/>
        </authorList>
    </citation>
    <scope>NUCLEOTIDE SEQUENCE [LARGE SCALE GENOMIC DNA]</scope>
    <source>
        <strain evidence="6 7">22II-S11-z7</strain>
    </source>
</reference>
<evidence type="ECO:0000256" key="3">
    <source>
        <dbReference type="ARBA" id="ARBA00023237"/>
    </source>
</evidence>
<dbReference type="Gene3D" id="2.120.10.30">
    <property type="entry name" value="TolB, C-terminal domain"/>
    <property type="match status" value="1"/>
</dbReference>
<feature type="domain" description="OmpA-like" evidence="5">
    <location>
        <begin position="525"/>
        <end position="648"/>
    </location>
</feature>
<dbReference type="SUPFAM" id="SSF103088">
    <property type="entry name" value="OmpA-like"/>
    <property type="match status" value="1"/>
</dbReference>
<accession>A0A023BPU6</accession>
<dbReference type="STRING" id="1317122.ATO12_24320"/>
<dbReference type="SUPFAM" id="SSF82171">
    <property type="entry name" value="DPP6 N-terminal domain-like"/>
    <property type="match status" value="1"/>
</dbReference>
<dbReference type="SUPFAM" id="SSF49464">
    <property type="entry name" value="Carboxypeptidase regulatory domain-like"/>
    <property type="match status" value="1"/>
</dbReference>
<dbReference type="InterPro" id="IPR036737">
    <property type="entry name" value="OmpA-like_sf"/>
</dbReference>
<dbReference type="PANTHER" id="PTHR30329:SF21">
    <property type="entry name" value="LIPOPROTEIN YIAD-RELATED"/>
    <property type="match status" value="1"/>
</dbReference>
<dbReference type="Gene3D" id="2.60.40.1120">
    <property type="entry name" value="Carboxypeptidase-like, regulatory domain"/>
    <property type="match status" value="1"/>
</dbReference>
<gene>
    <name evidence="6" type="ORF">ATO12_24320</name>
</gene>
<dbReference type="eggNOG" id="COG0823">
    <property type="taxonomic scope" value="Bacteria"/>
</dbReference>
<keyword evidence="7" id="KW-1185">Reference proteome</keyword>
<keyword evidence="2 4" id="KW-0472">Membrane</keyword>
<dbReference type="Gene3D" id="3.30.1330.60">
    <property type="entry name" value="OmpA-like domain"/>
    <property type="match status" value="1"/>
</dbReference>
<dbReference type="PROSITE" id="PS51123">
    <property type="entry name" value="OMPA_2"/>
    <property type="match status" value="1"/>
</dbReference>
<comment type="subcellular location">
    <subcellularLocation>
        <location evidence="1">Cell outer membrane</location>
    </subcellularLocation>
</comment>
<organism evidence="6 7">
    <name type="scientific">Aquimarina atlantica</name>
    <dbReference type="NCBI Taxonomy" id="1317122"/>
    <lineage>
        <taxon>Bacteria</taxon>
        <taxon>Pseudomonadati</taxon>
        <taxon>Bacteroidota</taxon>
        <taxon>Flavobacteriia</taxon>
        <taxon>Flavobacteriales</taxon>
        <taxon>Flavobacteriaceae</taxon>
        <taxon>Aquimarina</taxon>
    </lineage>
</organism>
<keyword evidence="3" id="KW-0998">Cell outer membrane</keyword>
<evidence type="ECO:0000259" key="5">
    <source>
        <dbReference type="PROSITE" id="PS51123"/>
    </source>
</evidence>
<sequence length="649" mass="74561">MKNRTFLILAFLFNTFIHAQKIKVADKYFRDFAYLKAIELYKEALKKEDSSKHILSRIGDCYYNNSNSEQAYFWYHKAVNKYKKIHPQYIYKYIQTLRSLGKYDEANQWLKKFKTLQQNGKYTKGFENVSLEKFQELSTPKDIHVRVINLNSNSKYSDFGGFEQNGNLYFSSSRVDDNIKGKKKIYKWNGEPYLNIYQSTIDRIDSTIAVNNIAPISSDVINLKNEHEGTLTITKDGKTLFFTRNNINKRKRTSYDKEGNSNLKLYRAKLKGNQWTTIEELPFNDKTFSTGHPALSPDEKTLYFVSDREGGYGQSDLYKVAINDDGSFGAVKNLGDKINTEGREVFPFVAKDSTLYFSSDSHINLGFLDIYKSNILKKRVNEEVEIKNLGAPYNSGYDDFAFFLNADGDSGYFSSNRIGGKGSDDIYIFDKYECKQVLTGVTYDKLTLEPLPEVTVKIIDETGKIINTTLSDNNGNYIFEEISCGKTYSILASKVNYRPDSKQFSTTTTNGSETKLDLYLTPLIIKKEIVVNPIFFDFDKYDIRPDAAYELENIVNVMRENPKMIIKIESHTDSRGSAKYNMKLSNRRANATRDYILSRGIAADRIPSAIGYGESRLLNKCGIDNRPPCTEKDHDQNRRSAFLILNDYE</sequence>
<dbReference type="InterPro" id="IPR006664">
    <property type="entry name" value="OMP_bac"/>
</dbReference>
<dbReference type="InterPro" id="IPR050330">
    <property type="entry name" value="Bact_OuterMem_StrucFunc"/>
</dbReference>
<dbReference type="Pfam" id="PF00691">
    <property type="entry name" value="OmpA"/>
    <property type="match status" value="1"/>
</dbReference>
<dbReference type="OrthoDB" id="9809364at2"/>
<comment type="caution">
    <text evidence="6">The sequence shown here is derived from an EMBL/GenBank/DDBJ whole genome shotgun (WGS) entry which is preliminary data.</text>
</comment>
<dbReference type="PANTHER" id="PTHR30329">
    <property type="entry name" value="STATOR ELEMENT OF FLAGELLAR MOTOR COMPLEX"/>
    <property type="match status" value="1"/>
</dbReference>
<dbReference type="PRINTS" id="PR01021">
    <property type="entry name" value="OMPADOMAIN"/>
</dbReference>
<dbReference type="Pfam" id="PF07676">
    <property type="entry name" value="PD40"/>
    <property type="match status" value="2"/>
</dbReference>